<name>A0A1S7TJL7_9HYPH</name>
<dbReference type="EMBL" id="FCNP01000004">
    <property type="protein sequence ID" value="CVI54741.1"/>
    <property type="molecule type" value="Genomic_DNA"/>
</dbReference>
<organism evidence="1 2">
    <name type="scientific">Agrobacterium deltaense NCPPB 1641</name>
    <dbReference type="NCBI Taxonomy" id="1183425"/>
    <lineage>
        <taxon>Bacteria</taxon>
        <taxon>Pseudomonadati</taxon>
        <taxon>Pseudomonadota</taxon>
        <taxon>Alphaproteobacteria</taxon>
        <taxon>Hyphomicrobiales</taxon>
        <taxon>Rhizobiaceae</taxon>
        <taxon>Rhizobium/Agrobacterium group</taxon>
        <taxon>Agrobacterium</taxon>
    </lineage>
</organism>
<dbReference type="AlphaFoldDB" id="A0A1S7TJL7"/>
<evidence type="ECO:0000313" key="1">
    <source>
        <dbReference type="EMBL" id="CVI54741.1"/>
    </source>
</evidence>
<keyword evidence="2" id="KW-1185">Reference proteome</keyword>
<evidence type="ECO:0000313" key="2">
    <source>
        <dbReference type="Proteomes" id="UP000192140"/>
    </source>
</evidence>
<proteinExistence type="predicted"/>
<comment type="caution">
    <text evidence="1">The sequence shown here is derived from an EMBL/GenBank/DDBJ whole genome shotgun (WGS) entry which is preliminary data.</text>
</comment>
<dbReference type="Proteomes" id="UP000192140">
    <property type="component" value="Unassembled WGS sequence"/>
</dbReference>
<accession>A0A1S7TJL7</accession>
<protein>
    <submittedName>
        <fullName evidence="1">Uncharacterized protein</fullName>
    </submittedName>
</protein>
<gene>
    <name evidence="1" type="ORF">AGR7A_Cc120255</name>
</gene>
<reference evidence="1" key="1">
    <citation type="submission" date="2016-01" db="EMBL/GenBank/DDBJ databases">
        <authorList>
            <person name="Regsiter A."/>
            <person name="william w."/>
        </authorList>
    </citation>
    <scope>NUCLEOTIDE SEQUENCE</scope>
    <source>
        <strain evidence="1">NCPPB 1641</strain>
    </source>
</reference>
<sequence length="23" mass="2536">MDCFGPDLCEDNLPLLFNSYSAA</sequence>